<accession>A0A5B7GN81</accession>
<dbReference type="Proteomes" id="UP000324222">
    <property type="component" value="Unassembled WGS sequence"/>
</dbReference>
<evidence type="ECO:0000313" key="2">
    <source>
        <dbReference type="Proteomes" id="UP000324222"/>
    </source>
</evidence>
<evidence type="ECO:0000313" key="1">
    <source>
        <dbReference type="EMBL" id="MPC58004.1"/>
    </source>
</evidence>
<dbReference type="AlphaFoldDB" id="A0A5B7GN81"/>
<sequence>MECCGSLALALSPDSLYSSLVNLFGAIV</sequence>
<name>A0A5B7GN81_PORTR</name>
<comment type="caution">
    <text evidence="1">The sequence shown here is derived from an EMBL/GenBank/DDBJ whole genome shotgun (WGS) entry which is preliminary data.</text>
</comment>
<gene>
    <name evidence="1" type="ORF">E2C01_051996</name>
</gene>
<organism evidence="1 2">
    <name type="scientific">Portunus trituberculatus</name>
    <name type="common">Swimming crab</name>
    <name type="synonym">Neptunus trituberculatus</name>
    <dbReference type="NCBI Taxonomy" id="210409"/>
    <lineage>
        <taxon>Eukaryota</taxon>
        <taxon>Metazoa</taxon>
        <taxon>Ecdysozoa</taxon>
        <taxon>Arthropoda</taxon>
        <taxon>Crustacea</taxon>
        <taxon>Multicrustacea</taxon>
        <taxon>Malacostraca</taxon>
        <taxon>Eumalacostraca</taxon>
        <taxon>Eucarida</taxon>
        <taxon>Decapoda</taxon>
        <taxon>Pleocyemata</taxon>
        <taxon>Brachyura</taxon>
        <taxon>Eubrachyura</taxon>
        <taxon>Portunoidea</taxon>
        <taxon>Portunidae</taxon>
        <taxon>Portuninae</taxon>
        <taxon>Portunus</taxon>
    </lineage>
</organism>
<protein>
    <submittedName>
        <fullName evidence="1">Uncharacterized protein</fullName>
    </submittedName>
</protein>
<keyword evidence="2" id="KW-1185">Reference proteome</keyword>
<proteinExistence type="predicted"/>
<dbReference type="EMBL" id="VSRR010015273">
    <property type="protein sequence ID" value="MPC58004.1"/>
    <property type="molecule type" value="Genomic_DNA"/>
</dbReference>
<reference evidence="1 2" key="1">
    <citation type="submission" date="2019-05" db="EMBL/GenBank/DDBJ databases">
        <title>Another draft genome of Portunus trituberculatus and its Hox gene families provides insights of decapod evolution.</title>
        <authorList>
            <person name="Jeong J.-H."/>
            <person name="Song I."/>
            <person name="Kim S."/>
            <person name="Choi T."/>
            <person name="Kim D."/>
            <person name="Ryu S."/>
            <person name="Kim W."/>
        </authorList>
    </citation>
    <scope>NUCLEOTIDE SEQUENCE [LARGE SCALE GENOMIC DNA]</scope>
    <source>
        <tissue evidence="1">Muscle</tissue>
    </source>
</reference>